<name>A0A7M7HPA6_STRPU</name>
<reference evidence="8" key="1">
    <citation type="submission" date="2015-02" db="EMBL/GenBank/DDBJ databases">
        <title>Genome sequencing for Strongylocentrotus purpuratus.</title>
        <authorList>
            <person name="Murali S."/>
            <person name="Liu Y."/>
            <person name="Vee V."/>
            <person name="English A."/>
            <person name="Wang M."/>
            <person name="Skinner E."/>
            <person name="Han Y."/>
            <person name="Muzny D.M."/>
            <person name="Worley K.C."/>
            <person name="Gibbs R.A."/>
        </authorList>
    </citation>
    <scope>NUCLEOTIDE SEQUENCE</scope>
</reference>
<comment type="similarity">
    <text evidence="1">Belongs to the sorting nexin family.</text>
</comment>
<protein>
    <recommendedName>
        <fullName evidence="9">Sorting nexin 13</fullName>
    </recommendedName>
</protein>
<keyword evidence="8" id="KW-1185">Reference proteome</keyword>
<feature type="transmembrane region" description="Helical" evidence="3">
    <location>
        <begin position="43"/>
        <end position="59"/>
    </location>
</feature>
<dbReference type="SMART" id="SM00315">
    <property type="entry name" value="RGS"/>
    <property type="match status" value="1"/>
</dbReference>
<feature type="domain" description="PXA" evidence="6">
    <location>
        <begin position="155"/>
        <end position="344"/>
    </location>
</feature>
<dbReference type="InterPro" id="IPR013937">
    <property type="entry name" value="Sorting_nexin_C"/>
</dbReference>
<dbReference type="SMART" id="SM00312">
    <property type="entry name" value="PX"/>
    <property type="match status" value="1"/>
</dbReference>
<dbReference type="Pfam" id="PF08628">
    <property type="entry name" value="Nexin_C"/>
    <property type="match status" value="1"/>
</dbReference>
<dbReference type="GO" id="GO:0005769">
    <property type="term" value="C:early endosome"/>
    <property type="evidence" value="ECO:0000318"/>
    <property type="project" value="GO_Central"/>
</dbReference>
<dbReference type="Gene3D" id="3.30.1520.10">
    <property type="entry name" value="Phox-like domain"/>
    <property type="match status" value="1"/>
</dbReference>
<dbReference type="SMART" id="SM00313">
    <property type="entry name" value="PXA"/>
    <property type="match status" value="1"/>
</dbReference>
<dbReference type="GeneID" id="587593"/>
<keyword evidence="3" id="KW-0812">Transmembrane</keyword>
<sequence>MILQYRAFIVSLYHLLIKIFLQHVHFVITNITHVHVYACDSTRAYYLIFNYFFLLLFYSQGGKVGIGWLGLGLALFLATFGLSYPVVLISSFLAFAVGALWVVYSGPGASDSVTILDLITSATQLREESIGGRQIVEKMQVEPRSYKIDKRLTGASIIDDQLQEVVLLTLRDYVHPWYHKLSNDEQFTHEIRQVIQNAIISVATKSKDVDWLTYFTRKLVDDVASHVRLFRNSQDKLKAIIRSEETIAPPPDLESVFFDLEIEMENGICRDLVCTSEEKEAEYLRAISEILLFLLIPDHEFHSKPFCFVLREVIANGMIKSMIEQLTDPDYINQTIIWICKDSTFTTEAFLLTIKTAANIDELEAMIEIVDHEIYKQRSRDTNRLMKDEGVDAKTQLKSLQFLRQMCSDTINRILSGEDLDAAEEVDDEDQSFDPKTLYSLPLNIVLVNSIALAYFIDFMRKENCQSYVFFWHTVEGYRVMAEQQLSAVQLAKVQPGDGAPHKESVVMEMLRSAALNIFTEYLAEDATNRVKLDSQLVKRTHQRIKNQTSLDTVFDEAQKKVFSILEEDRFLPAFKLSPSYVKCLAELDLLKDDDSARLGDDASVQLDSSPDNSTVASSEDLSSLGSQGSIEQLNDLETPGHIDNNKPHIMAYITHASIVKEKGKSYAVYAIHVTRTDSQGVTEIWDVFRRYSDFHDLHMCLAEKYESLRTLLLPAKRAFKNTNKSFLEKRAKSLTQYIQTLLNQDVLTTNPGLQSIICNFLEPGVYHRGKGLLARRMDHFVNPLKTGVRNVAHTVKVLPGNLADGVTMVSDKMSDTMNKVFKPPKQLQDIGRVSSVISSADDDNIPLRVMLLLVDEVFDLKNRDQWLRRQVETLLRQIIKAAFGTKINSRIIEGVETITSPAHVAELVKRFKESFWPGGVLAEVPEPRDEATKLRTRVAAKAELFGSVPDDLKNFIGSETTRRGMLRTFNMLQNHTLNKRLFYVFLENLLLTLYPENKFGEIFRKLHSQSPRIRARKEKLLEQEGATQHQHQELRRRRDVR</sequence>
<dbReference type="InterPro" id="IPR001683">
    <property type="entry name" value="PX_dom"/>
</dbReference>
<dbReference type="InterPro" id="IPR037437">
    <property type="entry name" value="SNX13_PX"/>
</dbReference>
<dbReference type="InParanoid" id="A0A7M7HPA6"/>
<reference evidence="7" key="2">
    <citation type="submission" date="2021-01" db="UniProtKB">
        <authorList>
            <consortium name="EnsemblMetazoa"/>
        </authorList>
    </citation>
    <scope>IDENTIFICATION</scope>
</reference>
<dbReference type="InterPro" id="IPR016137">
    <property type="entry name" value="RGS"/>
</dbReference>
<dbReference type="AlphaFoldDB" id="A0A7M7HPA6"/>
<feature type="domain" description="PX" evidence="5">
    <location>
        <begin position="648"/>
        <end position="765"/>
    </location>
</feature>
<dbReference type="SUPFAM" id="SSF48097">
    <property type="entry name" value="Regulator of G-protein signaling, RGS"/>
    <property type="match status" value="1"/>
</dbReference>
<dbReference type="PROSITE" id="PS50132">
    <property type="entry name" value="RGS"/>
    <property type="match status" value="1"/>
</dbReference>
<feature type="transmembrane region" description="Helical" evidence="3">
    <location>
        <begin position="12"/>
        <end position="31"/>
    </location>
</feature>
<dbReference type="Pfam" id="PF00615">
    <property type="entry name" value="RGS"/>
    <property type="match status" value="1"/>
</dbReference>
<dbReference type="CDD" id="cd08719">
    <property type="entry name" value="RGS_SNX13"/>
    <property type="match status" value="1"/>
</dbReference>
<evidence type="ECO:0008006" key="9">
    <source>
        <dbReference type="Google" id="ProtNLM"/>
    </source>
</evidence>
<dbReference type="GO" id="GO:0035091">
    <property type="term" value="F:phosphatidylinositol binding"/>
    <property type="evidence" value="ECO:0000318"/>
    <property type="project" value="GO_Central"/>
</dbReference>
<keyword evidence="3" id="KW-0472">Membrane</keyword>
<evidence type="ECO:0000313" key="8">
    <source>
        <dbReference type="Proteomes" id="UP000007110"/>
    </source>
</evidence>
<dbReference type="InterPro" id="IPR037896">
    <property type="entry name" value="SNX13_RGS"/>
</dbReference>
<accession>A0A7M7HPA6</accession>
<dbReference type="CDD" id="cd06873">
    <property type="entry name" value="PX_SNX13"/>
    <property type="match status" value="1"/>
</dbReference>
<dbReference type="EnsemblMetazoa" id="XM_011684705">
    <property type="protein sequence ID" value="XP_011683007"/>
    <property type="gene ID" value="LOC587593"/>
</dbReference>
<dbReference type="Pfam" id="PF02194">
    <property type="entry name" value="PXA"/>
    <property type="match status" value="1"/>
</dbReference>
<evidence type="ECO:0000259" key="5">
    <source>
        <dbReference type="PROSITE" id="PS50195"/>
    </source>
</evidence>
<dbReference type="Pfam" id="PF00787">
    <property type="entry name" value="PX"/>
    <property type="match status" value="1"/>
</dbReference>
<feature type="compositionally biased region" description="Polar residues" evidence="2">
    <location>
        <begin position="606"/>
        <end position="626"/>
    </location>
</feature>
<dbReference type="InterPro" id="IPR003114">
    <property type="entry name" value="Phox_assoc"/>
</dbReference>
<dbReference type="RefSeq" id="XP_011683007.2">
    <property type="nucleotide sequence ID" value="XM_011684705.2"/>
</dbReference>
<feature type="region of interest" description="Disordered" evidence="2">
    <location>
        <begin position="1022"/>
        <end position="1042"/>
    </location>
</feature>
<dbReference type="PANTHER" id="PTHR22775">
    <property type="entry name" value="SORTING NEXIN"/>
    <property type="match status" value="1"/>
</dbReference>
<feature type="domain" description="RGS" evidence="4">
    <location>
        <begin position="442"/>
        <end position="571"/>
    </location>
</feature>
<dbReference type="PROSITE" id="PS50195">
    <property type="entry name" value="PX"/>
    <property type="match status" value="1"/>
</dbReference>
<dbReference type="Gene3D" id="1.10.167.10">
    <property type="entry name" value="Regulator of G-protein Signalling 4, domain 2"/>
    <property type="match status" value="1"/>
</dbReference>
<evidence type="ECO:0000256" key="1">
    <source>
        <dbReference type="ARBA" id="ARBA00010883"/>
    </source>
</evidence>
<organism evidence="7 8">
    <name type="scientific">Strongylocentrotus purpuratus</name>
    <name type="common">Purple sea urchin</name>
    <dbReference type="NCBI Taxonomy" id="7668"/>
    <lineage>
        <taxon>Eukaryota</taxon>
        <taxon>Metazoa</taxon>
        <taxon>Echinodermata</taxon>
        <taxon>Eleutherozoa</taxon>
        <taxon>Echinozoa</taxon>
        <taxon>Echinoidea</taxon>
        <taxon>Euechinoidea</taxon>
        <taxon>Echinacea</taxon>
        <taxon>Camarodonta</taxon>
        <taxon>Echinidea</taxon>
        <taxon>Strongylocentrotidae</taxon>
        <taxon>Strongylocentrotus</taxon>
    </lineage>
</organism>
<dbReference type="InterPro" id="IPR036871">
    <property type="entry name" value="PX_dom_sf"/>
</dbReference>
<feature type="transmembrane region" description="Helical" evidence="3">
    <location>
        <begin position="71"/>
        <end position="104"/>
    </location>
</feature>
<evidence type="ECO:0000256" key="3">
    <source>
        <dbReference type="SAM" id="Phobius"/>
    </source>
</evidence>
<evidence type="ECO:0000259" key="6">
    <source>
        <dbReference type="PROSITE" id="PS51207"/>
    </source>
</evidence>
<feature type="region of interest" description="Disordered" evidence="2">
    <location>
        <begin position="602"/>
        <end position="626"/>
    </location>
</feature>
<dbReference type="Proteomes" id="UP000007110">
    <property type="component" value="Unassembled WGS sequence"/>
</dbReference>
<dbReference type="PANTHER" id="PTHR22775:SF3">
    <property type="entry name" value="SORTING NEXIN-13"/>
    <property type="match status" value="1"/>
</dbReference>
<dbReference type="OMA" id="EHRMEIL"/>
<evidence type="ECO:0000313" key="7">
    <source>
        <dbReference type="EnsemblMetazoa" id="XP_011683007"/>
    </source>
</evidence>
<dbReference type="InterPro" id="IPR044926">
    <property type="entry name" value="RGS_subdomain_2"/>
</dbReference>
<dbReference type="SUPFAM" id="SSF64268">
    <property type="entry name" value="PX domain"/>
    <property type="match status" value="1"/>
</dbReference>
<dbReference type="InterPro" id="IPR036305">
    <property type="entry name" value="RGS_sf"/>
</dbReference>
<proteinExistence type="inferred from homology"/>
<dbReference type="PROSITE" id="PS51207">
    <property type="entry name" value="PXA"/>
    <property type="match status" value="1"/>
</dbReference>
<keyword evidence="3" id="KW-1133">Transmembrane helix</keyword>
<evidence type="ECO:0000259" key="4">
    <source>
        <dbReference type="PROSITE" id="PS50132"/>
    </source>
</evidence>
<dbReference type="OrthoDB" id="5772781at2759"/>
<evidence type="ECO:0000256" key="2">
    <source>
        <dbReference type="SAM" id="MobiDB-lite"/>
    </source>
</evidence>